<dbReference type="Pfam" id="PF01380">
    <property type="entry name" value="SIS"/>
    <property type="match status" value="1"/>
</dbReference>
<protein>
    <submittedName>
        <fullName evidence="3">RpiR family transcriptional regulator</fullName>
    </submittedName>
</protein>
<dbReference type="EMBL" id="SMCQ01000028">
    <property type="protein sequence ID" value="TCV92003.1"/>
    <property type="molecule type" value="Genomic_DNA"/>
</dbReference>
<dbReference type="SUPFAM" id="SSF46689">
    <property type="entry name" value="Homeodomain-like"/>
    <property type="match status" value="1"/>
</dbReference>
<gene>
    <name evidence="3" type="ORF">EDD60_12837</name>
</gene>
<name>A0A4R3YME9_9FIRM</name>
<reference evidence="3 4" key="1">
    <citation type="submission" date="2019-03" db="EMBL/GenBank/DDBJ databases">
        <title>Genomic Encyclopedia of Type Strains, Phase IV (KMG-IV): sequencing the most valuable type-strain genomes for metagenomic binning, comparative biology and taxonomic classification.</title>
        <authorList>
            <person name="Goeker M."/>
        </authorList>
    </citation>
    <scope>NUCLEOTIDE SEQUENCE [LARGE SCALE GENOMIC DNA]</scope>
    <source>
        <strain evidence="3 4">DSM 29487</strain>
    </source>
</reference>
<dbReference type="RefSeq" id="WP_066446667.1">
    <property type="nucleotide sequence ID" value="NZ_JADMQS010000050.1"/>
</dbReference>
<dbReference type="InterPro" id="IPR009057">
    <property type="entry name" value="Homeodomain-like_sf"/>
</dbReference>
<dbReference type="InterPro" id="IPR036388">
    <property type="entry name" value="WH-like_DNA-bd_sf"/>
</dbReference>
<keyword evidence="4" id="KW-1185">Reference proteome</keyword>
<evidence type="ECO:0000259" key="2">
    <source>
        <dbReference type="PROSITE" id="PS51464"/>
    </source>
</evidence>
<dbReference type="Gene3D" id="3.40.50.10490">
    <property type="entry name" value="Glucose-6-phosphate isomerase like protein, domain 1"/>
    <property type="match status" value="1"/>
</dbReference>
<dbReference type="GeneID" id="98916577"/>
<organism evidence="3 4">
    <name type="scientific">Longibaculum muris</name>
    <dbReference type="NCBI Taxonomy" id="1796628"/>
    <lineage>
        <taxon>Bacteria</taxon>
        <taxon>Bacillati</taxon>
        <taxon>Bacillota</taxon>
        <taxon>Erysipelotrichia</taxon>
        <taxon>Erysipelotrichales</taxon>
        <taxon>Coprobacillaceae</taxon>
        <taxon>Longibaculum</taxon>
    </lineage>
</organism>
<dbReference type="InterPro" id="IPR047640">
    <property type="entry name" value="RpiR-like"/>
</dbReference>
<dbReference type="AlphaFoldDB" id="A0A4R3YME9"/>
<dbReference type="GO" id="GO:0003700">
    <property type="term" value="F:DNA-binding transcription factor activity"/>
    <property type="evidence" value="ECO:0007669"/>
    <property type="project" value="InterPro"/>
</dbReference>
<dbReference type="Pfam" id="PF01418">
    <property type="entry name" value="HTH_6"/>
    <property type="match status" value="1"/>
</dbReference>
<feature type="domain" description="SIS" evidence="2">
    <location>
        <begin position="123"/>
        <end position="260"/>
    </location>
</feature>
<accession>A0A4R3YME9</accession>
<dbReference type="PANTHER" id="PTHR30514">
    <property type="entry name" value="GLUCOKINASE"/>
    <property type="match status" value="1"/>
</dbReference>
<dbReference type="InterPro" id="IPR000281">
    <property type="entry name" value="HTH_RpiR"/>
</dbReference>
<proteinExistence type="predicted"/>
<comment type="caution">
    <text evidence="3">The sequence shown here is derived from an EMBL/GenBank/DDBJ whole genome shotgun (WGS) entry which is preliminary data.</text>
</comment>
<feature type="domain" description="HTH rpiR-type" evidence="1">
    <location>
        <begin position="1"/>
        <end position="75"/>
    </location>
</feature>
<dbReference type="GO" id="GO:0097367">
    <property type="term" value="F:carbohydrate derivative binding"/>
    <property type="evidence" value="ECO:0007669"/>
    <property type="project" value="InterPro"/>
</dbReference>
<dbReference type="PANTHER" id="PTHR30514:SF10">
    <property type="entry name" value="MURR_RPIR FAMILY TRANSCRIPTIONAL REGULATOR"/>
    <property type="match status" value="1"/>
</dbReference>
<evidence type="ECO:0000313" key="4">
    <source>
        <dbReference type="Proteomes" id="UP000295515"/>
    </source>
</evidence>
<evidence type="ECO:0000313" key="3">
    <source>
        <dbReference type="EMBL" id="TCV92003.1"/>
    </source>
</evidence>
<dbReference type="GO" id="GO:0003677">
    <property type="term" value="F:DNA binding"/>
    <property type="evidence" value="ECO:0007669"/>
    <property type="project" value="InterPro"/>
</dbReference>
<sequence>MIIEKLKDESQLTESERLIAHFLLDENNQIENLTSIEVGKRSYASQSAVVRLYKKLGISTYREFISKLVIEKREALKAENLVDDNPSQYFSSYDSTMNTIMKLYEKTLTNTNLLMNQNVVLRVCNRLMNATSIDIYGVGISYTIAKSMAFKLQALGMHASDHNGTNHYYLENMKDIKRNVSILISLTGSNETILNIAQKLKDKNAYTVGIMGRKDEKLNEYCQDCLLFDTHIYDDVDVMCSTIAAGYIVDLIYGILISRD</sequence>
<dbReference type="PROSITE" id="PS51464">
    <property type="entry name" value="SIS"/>
    <property type="match status" value="1"/>
</dbReference>
<dbReference type="SUPFAM" id="SSF53697">
    <property type="entry name" value="SIS domain"/>
    <property type="match status" value="1"/>
</dbReference>
<dbReference type="Proteomes" id="UP000295515">
    <property type="component" value="Unassembled WGS sequence"/>
</dbReference>
<evidence type="ECO:0000259" key="1">
    <source>
        <dbReference type="PROSITE" id="PS51071"/>
    </source>
</evidence>
<dbReference type="PROSITE" id="PS51071">
    <property type="entry name" value="HTH_RPIR"/>
    <property type="match status" value="1"/>
</dbReference>
<dbReference type="Gene3D" id="1.10.10.10">
    <property type="entry name" value="Winged helix-like DNA-binding domain superfamily/Winged helix DNA-binding domain"/>
    <property type="match status" value="1"/>
</dbReference>
<dbReference type="InterPro" id="IPR001347">
    <property type="entry name" value="SIS_dom"/>
</dbReference>
<dbReference type="InterPro" id="IPR046348">
    <property type="entry name" value="SIS_dom_sf"/>
</dbReference>
<dbReference type="GO" id="GO:1901135">
    <property type="term" value="P:carbohydrate derivative metabolic process"/>
    <property type="evidence" value="ECO:0007669"/>
    <property type="project" value="InterPro"/>
</dbReference>